<keyword evidence="3" id="KW-1185">Reference proteome</keyword>
<feature type="transmembrane region" description="Helical" evidence="1">
    <location>
        <begin position="12"/>
        <end position="32"/>
    </location>
</feature>
<protein>
    <recommendedName>
        <fullName evidence="4">DUF4227 domain-containing protein</fullName>
    </recommendedName>
</protein>
<comment type="caution">
    <text evidence="2">The sequence shown here is derived from an EMBL/GenBank/DDBJ whole genome shotgun (WGS) entry which is preliminary data.</text>
</comment>
<organism evidence="2 3">
    <name type="scientific">Vulcanibacillus modesticaldus</name>
    <dbReference type="NCBI Taxonomy" id="337097"/>
    <lineage>
        <taxon>Bacteria</taxon>
        <taxon>Bacillati</taxon>
        <taxon>Bacillota</taxon>
        <taxon>Bacilli</taxon>
        <taxon>Bacillales</taxon>
        <taxon>Bacillaceae</taxon>
        <taxon>Vulcanibacillus</taxon>
    </lineage>
</organism>
<reference evidence="2 3" key="1">
    <citation type="submission" date="2016-09" db="EMBL/GenBank/DDBJ databases">
        <title>Draft genome sequence for the type strain of Vulcanibacillus modesticaldus BR, a strictly anaerobic, moderately thermophilic, and nitrate-reducing bacterium from deep sea-hydrothermal vents of the Mid-Atlantic Ridge.</title>
        <authorList>
            <person name="Abin C.A."/>
            <person name="Hollibaugh J.T."/>
        </authorList>
    </citation>
    <scope>NUCLEOTIDE SEQUENCE [LARGE SCALE GENOMIC DNA]</scope>
    <source>
        <strain evidence="2 3">BR</strain>
    </source>
</reference>
<sequence length="79" mass="9702">MIITLKRLLEWIILFIFFFLLVVLFYKMIFFFNNWLTPFDKYKEPKGRAIKVIDMSNEYGMVSSQDFIQRLKIYYLLGE</sequence>
<dbReference type="InterPro" id="IPR025321">
    <property type="entry name" value="DUF4227"/>
</dbReference>
<keyword evidence="1" id="KW-0472">Membrane</keyword>
<proteinExistence type="predicted"/>
<dbReference type="STRING" id="337097.BHF71_03585"/>
<evidence type="ECO:0000313" key="2">
    <source>
        <dbReference type="EMBL" id="OEF97230.1"/>
    </source>
</evidence>
<name>A0A1D2YSD1_9BACI</name>
<dbReference type="EMBL" id="MIJF01000067">
    <property type="protein sequence ID" value="OEF97230.1"/>
    <property type="molecule type" value="Genomic_DNA"/>
</dbReference>
<evidence type="ECO:0000256" key="1">
    <source>
        <dbReference type="SAM" id="Phobius"/>
    </source>
</evidence>
<evidence type="ECO:0000313" key="3">
    <source>
        <dbReference type="Proteomes" id="UP000243739"/>
    </source>
</evidence>
<dbReference type="OrthoDB" id="2691647at2"/>
<gene>
    <name evidence="2" type="ORF">BHF71_03585</name>
</gene>
<dbReference type="Proteomes" id="UP000243739">
    <property type="component" value="Unassembled WGS sequence"/>
</dbReference>
<dbReference type="AlphaFoldDB" id="A0A1D2YSD1"/>
<dbReference type="Pfam" id="PF14004">
    <property type="entry name" value="DUF4227"/>
    <property type="match status" value="1"/>
</dbReference>
<accession>A0A1D2YSD1</accession>
<evidence type="ECO:0008006" key="4">
    <source>
        <dbReference type="Google" id="ProtNLM"/>
    </source>
</evidence>
<dbReference type="RefSeq" id="WP_069657443.1">
    <property type="nucleotide sequence ID" value="NZ_MIJF01000067.1"/>
</dbReference>
<keyword evidence="1" id="KW-0812">Transmembrane</keyword>
<keyword evidence="1" id="KW-1133">Transmembrane helix</keyword>